<dbReference type="PANTHER" id="PTHR42865">
    <property type="entry name" value="PROTON/GLUTAMATE-ASPARTATE SYMPORTER"/>
    <property type="match status" value="1"/>
</dbReference>
<evidence type="ECO:0000256" key="7">
    <source>
        <dbReference type="SAM" id="Phobius"/>
    </source>
</evidence>
<sequence>MRQRFASLIQHSGFWILIAAAVGVVCGLLNIPAINDLATGIGELFIRLLKLVSTPIIFFSVLSTLCGMGNLQQAGRLGGRVIRYTLLTTVIAATIALSLFLILDPAGGLSTPPEANPAQNAPQTGYWQYALNIVPESFLTPFVEGQVISVLFLALIFSLAILSIPDERRQRLQVLFDDIFAAVMKLTSGILKLLPAGVWAFVTTFVVSLGQDDVGRQLALYFACIVLANLVQAMVVLPLLLSLKGLSPWQIFRGMLPALTVAFFAKSSSAALPVAMEAAKDRLGVSSRVARFSFPLCTTINMNACAGFILITVLFVSMLNGMSFSTAELIAWIAIATIAAVGNAGVPMGCFLLASTLLATMNVPIELMGVILPVYALIDMLESAINVWSDACVTCIVDRESAEEERASDASAA</sequence>
<evidence type="ECO:0000313" key="8">
    <source>
        <dbReference type="EMBL" id="SMA34954.1"/>
    </source>
</evidence>
<feature type="transmembrane region" description="Helical" evidence="7">
    <location>
        <begin position="255"/>
        <end position="272"/>
    </location>
</feature>
<dbReference type="InterPro" id="IPR036458">
    <property type="entry name" value="Na:dicarbo_symporter_sf"/>
</dbReference>
<evidence type="ECO:0000256" key="1">
    <source>
        <dbReference type="ARBA" id="ARBA00004141"/>
    </source>
</evidence>
<organism evidence="8 9">
    <name type="scientific">Parendozoicomonas haliclonae</name>
    <dbReference type="NCBI Taxonomy" id="1960125"/>
    <lineage>
        <taxon>Bacteria</taxon>
        <taxon>Pseudomonadati</taxon>
        <taxon>Pseudomonadota</taxon>
        <taxon>Gammaproteobacteria</taxon>
        <taxon>Oceanospirillales</taxon>
        <taxon>Endozoicomonadaceae</taxon>
        <taxon>Parendozoicomonas</taxon>
    </lineage>
</organism>
<dbReference type="GO" id="GO:0015184">
    <property type="term" value="F:L-cystine transmembrane transporter activity"/>
    <property type="evidence" value="ECO:0007669"/>
    <property type="project" value="TreeGrafter"/>
</dbReference>
<comment type="subcellular location">
    <subcellularLocation>
        <location evidence="1">Membrane</location>
        <topology evidence="1">Multi-pass membrane protein</topology>
    </subcellularLocation>
</comment>
<feature type="transmembrane region" description="Helical" evidence="7">
    <location>
        <begin position="186"/>
        <end position="207"/>
    </location>
</feature>
<keyword evidence="3" id="KW-0813">Transport</keyword>
<proteinExistence type="inferred from homology"/>
<evidence type="ECO:0000256" key="2">
    <source>
        <dbReference type="ARBA" id="ARBA00006148"/>
    </source>
</evidence>
<dbReference type="GO" id="GO:0015293">
    <property type="term" value="F:symporter activity"/>
    <property type="evidence" value="ECO:0007669"/>
    <property type="project" value="InterPro"/>
</dbReference>
<dbReference type="RefSeq" id="WP_087106496.1">
    <property type="nucleotide sequence ID" value="NZ_CBCSCN010000004.1"/>
</dbReference>
<feature type="transmembrane region" description="Helical" evidence="7">
    <location>
        <begin position="219"/>
        <end position="243"/>
    </location>
</feature>
<feature type="transmembrane region" description="Helical" evidence="7">
    <location>
        <begin position="352"/>
        <end position="378"/>
    </location>
</feature>
<dbReference type="InterPro" id="IPR001991">
    <property type="entry name" value="Na-dicarboxylate_symporter"/>
</dbReference>
<gene>
    <name evidence="8" type="primary">dctA</name>
    <name evidence="8" type="ORF">EHSB41UT_00476</name>
</gene>
<evidence type="ECO:0000256" key="4">
    <source>
        <dbReference type="ARBA" id="ARBA00022692"/>
    </source>
</evidence>
<feature type="transmembrane region" description="Helical" evidence="7">
    <location>
        <begin position="81"/>
        <end position="103"/>
    </location>
</feature>
<feature type="transmembrane region" description="Helical" evidence="7">
    <location>
        <begin position="12"/>
        <end position="31"/>
    </location>
</feature>
<evidence type="ECO:0000256" key="6">
    <source>
        <dbReference type="ARBA" id="ARBA00023136"/>
    </source>
</evidence>
<comment type="similarity">
    <text evidence="2">Belongs to the dicarboxylate/amino acid:cation symporter (DAACS) (TC 2.A.23) family.</text>
</comment>
<dbReference type="SUPFAM" id="SSF118215">
    <property type="entry name" value="Proton glutamate symport protein"/>
    <property type="match status" value="1"/>
</dbReference>
<protein>
    <submittedName>
        <fullName evidence="8">C4-dicarboxylate transport protein</fullName>
    </submittedName>
</protein>
<dbReference type="Gene3D" id="1.10.3860.10">
    <property type="entry name" value="Sodium:dicarboxylate symporter"/>
    <property type="match status" value="1"/>
</dbReference>
<reference evidence="8 9" key="1">
    <citation type="submission" date="2017-03" db="EMBL/GenBank/DDBJ databases">
        <authorList>
            <person name="Afonso C.L."/>
            <person name="Miller P.J."/>
            <person name="Scott M.A."/>
            <person name="Spackman E."/>
            <person name="Goraichik I."/>
            <person name="Dimitrov K.M."/>
            <person name="Suarez D.L."/>
            <person name="Swayne D.E."/>
        </authorList>
    </citation>
    <scope>NUCLEOTIDE SEQUENCE [LARGE SCALE GENOMIC DNA]</scope>
    <source>
        <strain evidence="8">SB41UT1</strain>
    </source>
</reference>
<dbReference type="EMBL" id="FWPT01000001">
    <property type="protein sequence ID" value="SMA34954.1"/>
    <property type="molecule type" value="Genomic_DNA"/>
</dbReference>
<evidence type="ECO:0000313" key="9">
    <source>
        <dbReference type="Proteomes" id="UP000196573"/>
    </source>
</evidence>
<dbReference type="Proteomes" id="UP000196573">
    <property type="component" value="Unassembled WGS sequence"/>
</dbReference>
<keyword evidence="5 7" id="KW-1133">Transmembrane helix</keyword>
<keyword evidence="6 7" id="KW-0472">Membrane</keyword>
<feature type="transmembrane region" description="Helical" evidence="7">
    <location>
        <begin position="329"/>
        <end position="346"/>
    </location>
</feature>
<evidence type="ECO:0000256" key="5">
    <source>
        <dbReference type="ARBA" id="ARBA00022989"/>
    </source>
</evidence>
<evidence type="ECO:0000256" key="3">
    <source>
        <dbReference type="ARBA" id="ARBA00022448"/>
    </source>
</evidence>
<dbReference type="OrthoDB" id="9766690at2"/>
<keyword evidence="4 7" id="KW-0812">Transmembrane</keyword>
<keyword evidence="9" id="KW-1185">Reference proteome</keyword>
<dbReference type="PANTHER" id="PTHR42865:SF5">
    <property type="entry name" value="L-CYSTINE TRANSPORTER TCYP"/>
    <property type="match status" value="1"/>
</dbReference>
<accession>A0A1X7AF82</accession>
<dbReference type="PRINTS" id="PR00173">
    <property type="entry name" value="EDTRNSPORT"/>
</dbReference>
<dbReference type="AlphaFoldDB" id="A0A1X7AF82"/>
<feature type="transmembrane region" description="Helical" evidence="7">
    <location>
        <begin position="51"/>
        <end position="69"/>
    </location>
</feature>
<dbReference type="GO" id="GO:0005886">
    <property type="term" value="C:plasma membrane"/>
    <property type="evidence" value="ECO:0007669"/>
    <property type="project" value="TreeGrafter"/>
</dbReference>
<feature type="transmembrane region" description="Helical" evidence="7">
    <location>
        <begin position="292"/>
        <end position="317"/>
    </location>
</feature>
<feature type="transmembrane region" description="Helical" evidence="7">
    <location>
        <begin position="147"/>
        <end position="165"/>
    </location>
</feature>
<dbReference type="Pfam" id="PF00375">
    <property type="entry name" value="SDF"/>
    <property type="match status" value="1"/>
</dbReference>
<name>A0A1X7AF82_9GAMM</name>